<name>A0AA48M0G7_9ZZZZ</name>
<sequence>MKITKTFLLIAVACMLTGKGEARPVTLTCNSSVNLYAQPYSVVVNSKALTIQIIDASGPLADRRLYRISNADNASDGGYTVTASGRLQSQIQVMVSPDEKWIEYLDAFTNRPYAVDYCS</sequence>
<evidence type="ECO:0000313" key="1">
    <source>
        <dbReference type="EMBL" id="CAJ0874330.1"/>
    </source>
</evidence>
<organism evidence="1">
    <name type="scientific">freshwater sediment metagenome</name>
    <dbReference type="NCBI Taxonomy" id="556182"/>
    <lineage>
        <taxon>unclassified sequences</taxon>
        <taxon>metagenomes</taxon>
        <taxon>ecological metagenomes</taxon>
    </lineage>
</organism>
<accession>A0AA48M0G7</accession>
<dbReference type="EMBL" id="OY288114">
    <property type="protein sequence ID" value="CAJ0874330.1"/>
    <property type="molecule type" value="Genomic_DNA"/>
</dbReference>
<proteinExistence type="predicted"/>
<dbReference type="AlphaFoldDB" id="A0AA48M0G7"/>
<protein>
    <submittedName>
        <fullName evidence="1">Uncharacterized protein</fullName>
    </submittedName>
</protein>
<reference evidence="1" key="1">
    <citation type="submission" date="2023-07" db="EMBL/GenBank/DDBJ databases">
        <authorList>
            <person name="Pelsma A.J. K."/>
        </authorList>
    </citation>
    <scope>NUCLEOTIDE SEQUENCE</scope>
</reference>
<gene>
    <name evidence="1" type="ORF">AMST5_02590</name>
</gene>